<name>A0A380NAM8_STRGR</name>
<dbReference type="GeneID" id="95071246"/>
<sequence>MDDLVTDDKRRPDSADRRLMAVNEANWDARTPVHTASDFYGLADEAQALAPARWFAPYEFEDLGELAGRDLVHLQCHLGTETLVLAGKGARATGLDLSGASVAAARELAARQPDGPTARTRYVQANVYDAVEALGEACYDVVYTGKGALCYLPDLDRWAAVVAALLRPGGMLYLAEFHPLLNSFGPTPTAEAGAALELRHDYLAGRGAIRRDATYTYTDGPPVEGATESVEWMHGLGEVVNALVGAGLAIELLREDEELPFPRWPEMVRTESGRFRLPDSAPRIPLLFALRARRPVA</sequence>
<dbReference type="InterPro" id="IPR029063">
    <property type="entry name" value="SAM-dependent_MTases_sf"/>
</dbReference>
<accession>A0A380NAM8</accession>
<dbReference type="SUPFAM" id="SSF53335">
    <property type="entry name" value="S-adenosyl-L-methionine-dependent methyltransferases"/>
    <property type="match status" value="1"/>
</dbReference>
<dbReference type="RefSeq" id="WP_100455791.1">
    <property type="nucleotide sequence ID" value="NZ_UHID01000005.1"/>
</dbReference>
<dbReference type="Pfam" id="PF08242">
    <property type="entry name" value="Methyltransf_12"/>
    <property type="match status" value="1"/>
</dbReference>
<organism evidence="2 3">
    <name type="scientific">Streptomyces griseus</name>
    <dbReference type="NCBI Taxonomy" id="1911"/>
    <lineage>
        <taxon>Bacteria</taxon>
        <taxon>Bacillati</taxon>
        <taxon>Actinomycetota</taxon>
        <taxon>Actinomycetes</taxon>
        <taxon>Kitasatosporales</taxon>
        <taxon>Streptomycetaceae</taxon>
        <taxon>Streptomyces</taxon>
    </lineage>
</organism>
<dbReference type="EMBL" id="UHID01000005">
    <property type="protein sequence ID" value="SUP35586.1"/>
    <property type="molecule type" value="Genomic_DNA"/>
</dbReference>
<feature type="domain" description="Methyltransferase type 12" evidence="1">
    <location>
        <begin position="73"/>
        <end position="172"/>
    </location>
</feature>
<evidence type="ECO:0000313" key="2">
    <source>
        <dbReference type="EMBL" id="SUP35586.1"/>
    </source>
</evidence>
<evidence type="ECO:0000313" key="3">
    <source>
        <dbReference type="Proteomes" id="UP000254150"/>
    </source>
</evidence>
<dbReference type="GO" id="GO:0032259">
    <property type="term" value="P:methylation"/>
    <property type="evidence" value="ECO:0007669"/>
    <property type="project" value="UniProtKB-KW"/>
</dbReference>
<reference evidence="2 3" key="1">
    <citation type="submission" date="2018-06" db="EMBL/GenBank/DDBJ databases">
        <authorList>
            <consortium name="Pathogen Informatics"/>
            <person name="Doyle S."/>
        </authorList>
    </citation>
    <scope>NUCLEOTIDE SEQUENCE [LARGE SCALE GENOMIC DNA]</scope>
    <source>
        <strain evidence="2 3">NCTC7807</strain>
    </source>
</reference>
<keyword evidence="2" id="KW-0489">Methyltransferase</keyword>
<dbReference type="Proteomes" id="UP000254150">
    <property type="component" value="Unassembled WGS sequence"/>
</dbReference>
<dbReference type="InterPro" id="IPR013217">
    <property type="entry name" value="Methyltransf_12"/>
</dbReference>
<dbReference type="Gene3D" id="3.40.50.150">
    <property type="entry name" value="Vaccinia Virus protein VP39"/>
    <property type="match status" value="1"/>
</dbReference>
<gene>
    <name evidence="2" type="ORF">NCTC7807_02029</name>
</gene>
<keyword evidence="2" id="KW-0808">Transferase</keyword>
<protein>
    <submittedName>
        <fullName evidence="2">Methyltransferase type 12</fullName>
    </submittedName>
</protein>
<evidence type="ECO:0000259" key="1">
    <source>
        <dbReference type="Pfam" id="PF08242"/>
    </source>
</evidence>
<dbReference type="GO" id="GO:0008168">
    <property type="term" value="F:methyltransferase activity"/>
    <property type="evidence" value="ECO:0007669"/>
    <property type="project" value="UniProtKB-KW"/>
</dbReference>
<dbReference type="AlphaFoldDB" id="A0A380NAM8"/>
<proteinExistence type="predicted"/>
<dbReference type="CDD" id="cd02440">
    <property type="entry name" value="AdoMet_MTases"/>
    <property type="match status" value="1"/>
</dbReference>